<evidence type="ECO:0000313" key="1">
    <source>
        <dbReference type="EMBL" id="KAJ1165961.1"/>
    </source>
</evidence>
<gene>
    <name evidence="1" type="ORF">NDU88_006378</name>
</gene>
<evidence type="ECO:0000313" key="2">
    <source>
        <dbReference type="Proteomes" id="UP001066276"/>
    </source>
</evidence>
<protein>
    <submittedName>
        <fullName evidence="1">Uncharacterized protein</fullName>
    </submittedName>
</protein>
<dbReference type="AlphaFoldDB" id="A0AAV7SPC6"/>
<reference evidence="1" key="1">
    <citation type="journal article" date="2022" name="bioRxiv">
        <title>Sequencing and chromosome-scale assembly of the giantPleurodeles waltlgenome.</title>
        <authorList>
            <person name="Brown T."/>
            <person name="Elewa A."/>
            <person name="Iarovenko S."/>
            <person name="Subramanian E."/>
            <person name="Araus A.J."/>
            <person name="Petzold A."/>
            <person name="Susuki M."/>
            <person name="Suzuki K.-i.T."/>
            <person name="Hayashi T."/>
            <person name="Toyoda A."/>
            <person name="Oliveira C."/>
            <person name="Osipova E."/>
            <person name="Leigh N.D."/>
            <person name="Simon A."/>
            <person name="Yun M.H."/>
        </authorList>
    </citation>
    <scope>NUCLEOTIDE SEQUENCE</scope>
    <source>
        <strain evidence="1">20211129_DDA</strain>
        <tissue evidence="1">Liver</tissue>
    </source>
</reference>
<sequence length="166" mass="18359">MATDTNSPSRLYLEASMAALDLVDQLPQLSSLQLVKRVTKATVKTLSQQLYKEVLFKQSHAWLILSSYNTLVPKSYLGVALNPRTKAAFTKHRMGCLPTYALLPRVMAAEAKVQQALRLLEEVGCLDLLRLEAEEAVHPVRKAASSVAAAVLACSLLRRCRPRREG</sequence>
<comment type="caution">
    <text evidence="1">The sequence shown here is derived from an EMBL/GenBank/DDBJ whole genome shotgun (WGS) entry which is preliminary data.</text>
</comment>
<keyword evidence="2" id="KW-1185">Reference proteome</keyword>
<name>A0AAV7SPC6_PLEWA</name>
<dbReference type="EMBL" id="JANPWB010000008">
    <property type="protein sequence ID" value="KAJ1165961.1"/>
    <property type="molecule type" value="Genomic_DNA"/>
</dbReference>
<organism evidence="1 2">
    <name type="scientific">Pleurodeles waltl</name>
    <name type="common">Iberian ribbed newt</name>
    <dbReference type="NCBI Taxonomy" id="8319"/>
    <lineage>
        <taxon>Eukaryota</taxon>
        <taxon>Metazoa</taxon>
        <taxon>Chordata</taxon>
        <taxon>Craniata</taxon>
        <taxon>Vertebrata</taxon>
        <taxon>Euteleostomi</taxon>
        <taxon>Amphibia</taxon>
        <taxon>Batrachia</taxon>
        <taxon>Caudata</taxon>
        <taxon>Salamandroidea</taxon>
        <taxon>Salamandridae</taxon>
        <taxon>Pleurodelinae</taxon>
        <taxon>Pleurodeles</taxon>
    </lineage>
</organism>
<dbReference type="Proteomes" id="UP001066276">
    <property type="component" value="Chromosome 4_2"/>
</dbReference>
<accession>A0AAV7SPC6</accession>
<proteinExistence type="predicted"/>